<accession>A0ACB8D355</accession>
<sequence>MNIIRTSGEFEISEAGTVVASGSIRLAAENETVLDEELGTPTDTLAYELDAEDIYKEFRLRGYEHHGVFQGIKNADIHRPCGKLKWDGNWVSFIDSMLQAALLSSSKRVFKLPARIHSCRIDPNVHATVVEKAQESGIDFVYDVSFNMCQAGGVVVQGLKTSIPLKRTVDNTPIVNEYRFIPYIDNELSQQKRQACIQEYIDICNGLAARVLKNLSNNEHSISELKEQNHHVPEKILRRLLDNNAENHGLLRVLATVEEQVKISASSSEEIIQSAVETYKKDIETDILMTALFEEDPFRHLLDVVVENTSLKSFQVLEVAAPGAHSILAPRVSSLLNMSNMLLNIDYTLAHHPMDKVNPDNVPQGTKIVQWDPISDTCERLHDAHLVATCLSPWSSHSIDVLIDKLSKLCKKQGFALVFQRTAMTPAESLISSVGMCDFRLHTIERIESLFRSHGLKLVGQKSNNISALLLFRKTAATAQVAKPFLLRVSSAKYDWVEVLKAKAPEVEQKPAGHNLWLLAEDCGISGVVGLTNCLRLETGGSHIRCLFNASFNESDEVDFSPRNPDYHDILEKDLVMNIYRNGQWGSFRHRSPLKRGAPKIPAEVACLNVEMRGDLSSLQWYVSPLRYALSSTSTTKAICTVYYAPLNFRDVMLATGKLPSDALPGDLATADFLLGVEFSGLDNHGRRVMGLLPVQGLATAVAVDPSVLWEVPEAWSLQQAATIPMAYATAYYALLVRGNLRPGESVLIHSGSGGVGQAAISIALSMGCIVFTTVGSNEKREYLIRRYPKLETRNIANSRNVSFEKHVLRETKGRGVDIVLNSLAEDKLQASVRCLATHGRFLEIGKVDLYNDSQLKMSVFLKGVTFHGVLLELLHGDDAIAVEERHRVAELIRSGIASGAVRPLDAVVFPRDQAEDAFRFMASGKHKGKIMLEIQPEKTLQENSVPRLLIVEATALTWFYGHKSYVITGGLGGFGLELAEWMVNRGCRKLLLTTRSGVRTGYQRLCLHRWQKAGAKVIVRKIDASEEDGARKIIEEATAMGPIGGIFVLAVNQHYQSVQQVARNSPTPNLVRNFQFFAVFWDRKILKRSSGAKPNQAYLDFWPARHVGRPPPPDRRRVGAAATGDMASAMETEFEPDVRQEQEAQDLQPRLVNIDGRTAIAVQGEILPDDDIVGWETGARQPRQHKPTSHACFNGESTPAGKKHESRYTQAQYVKKVTANLTRMARMPTNIPREECKIIIRPRGGLNTGRTEAPTLTAAIWTAAGITKAEAMQDTVCANVAQNIIVVSTPDEQRARRYATIRSLTIGEQAHETYAYFAAPHDTSKGVIHGIPKTETTADIRENIIHPGNPKAIEAHRIGETTAVLVLFQGQKVPSTVKYGVTIVRCSLYCQHHQVCRTCGKIGHRQDVCPQPNTKVCFACGKPNPRDTHAEECKPRCKLCNGPHPTGAPGCSNRFKLPYLVKKRRWENARHTSSTHVSIAVNDNPAEFPPLKADRPLEERKRSASRSCLRGVQGGDSGRATSHGRESRSRSKRRTAQSARRESRSRERATWSEKVANHHRSKSRAPQIEDTMRALQQDNANLRAENQNLKAQVRELKQGQEEILRLLRAGQQPAGTTRRDIAQAAQRSLTPTPPPQQVPDQRSATPLIAERTPTTEPPSTAPQHETVEDMEEHTAEISRPSFKEHRAMNRERESTNARLNRHEKRIELLEKRLTALELRVTTGFAETKALMNQILNKNNTTNEENNTCSIPQTWTETPQPAQD</sequence>
<proteinExistence type="predicted"/>
<dbReference type="Proteomes" id="UP000821865">
    <property type="component" value="Chromosome 3"/>
</dbReference>
<gene>
    <name evidence="1" type="ORF">HPB49_004326</name>
</gene>
<evidence type="ECO:0000313" key="1">
    <source>
        <dbReference type="EMBL" id="KAH7958694.1"/>
    </source>
</evidence>
<comment type="caution">
    <text evidence="1">The sequence shown here is derived from an EMBL/GenBank/DDBJ whole genome shotgun (WGS) entry which is preliminary data.</text>
</comment>
<name>A0ACB8D355_DERSI</name>
<organism evidence="1 2">
    <name type="scientific">Dermacentor silvarum</name>
    <name type="common">Tick</name>
    <dbReference type="NCBI Taxonomy" id="543639"/>
    <lineage>
        <taxon>Eukaryota</taxon>
        <taxon>Metazoa</taxon>
        <taxon>Ecdysozoa</taxon>
        <taxon>Arthropoda</taxon>
        <taxon>Chelicerata</taxon>
        <taxon>Arachnida</taxon>
        <taxon>Acari</taxon>
        <taxon>Parasitiformes</taxon>
        <taxon>Ixodida</taxon>
        <taxon>Ixodoidea</taxon>
        <taxon>Ixodidae</taxon>
        <taxon>Rhipicephalinae</taxon>
        <taxon>Dermacentor</taxon>
    </lineage>
</organism>
<evidence type="ECO:0000313" key="2">
    <source>
        <dbReference type="Proteomes" id="UP000821865"/>
    </source>
</evidence>
<reference evidence="1" key="1">
    <citation type="submission" date="2020-05" db="EMBL/GenBank/DDBJ databases">
        <title>Large-scale comparative analyses of tick genomes elucidate their genetic diversity and vector capacities.</title>
        <authorList>
            <person name="Jia N."/>
            <person name="Wang J."/>
            <person name="Shi W."/>
            <person name="Du L."/>
            <person name="Sun Y."/>
            <person name="Zhan W."/>
            <person name="Jiang J."/>
            <person name="Wang Q."/>
            <person name="Zhang B."/>
            <person name="Ji P."/>
            <person name="Sakyi L.B."/>
            <person name="Cui X."/>
            <person name="Yuan T."/>
            <person name="Jiang B."/>
            <person name="Yang W."/>
            <person name="Lam T.T.-Y."/>
            <person name="Chang Q."/>
            <person name="Ding S."/>
            <person name="Wang X."/>
            <person name="Zhu J."/>
            <person name="Ruan X."/>
            <person name="Zhao L."/>
            <person name="Wei J."/>
            <person name="Que T."/>
            <person name="Du C."/>
            <person name="Cheng J."/>
            <person name="Dai P."/>
            <person name="Han X."/>
            <person name="Huang E."/>
            <person name="Gao Y."/>
            <person name="Liu J."/>
            <person name="Shao H."/>
            <person name="Ye R."/>
            <person name="Li L."/>
            <person name="Wei W."/>
            <person name="Wang X."/>
            <person name="Wang C."/>
            <person name="Yang T."/>
            <person name="Huo Q."/>
            <person name="Li W."/>
            <person name="Guo W."/>
            <person name="Chen H."/>
            <person name="Zhou L."/>
            <person name="Ni X."/>
            <person name="Tian J."/>
            <person name="Zhou Y."/>
            <person name="Sheng Y."/>
            <person name="Liu T."/>
            <person name="Pan Y."/>
            <person name="Xia L."/>
            <person name="Li J."/>
            <person name="Zhao F."/>
            <person name="Cao W."/>
        </authorList>
    </citation>
    <scope>NUCLEOTIDE SEQUENCE</scope>
    <source>
        <strain evidence="1">Dsil-2018</strain>
    </source>
</reference>
<protein>
    <submittedName>
        <fullName evidence="1">Uncharacterized protein</fullName>
    </submittedName>
</protein>
<dbReference type="EMBL" id="CM023472">
    <property type="protein sequence ID" value="KAH7958694.1"/>
    <property type="molecule type" value="Genomic_DNA"/>
</dbReference>
<keyword evidence="2" id="KW-1185">Reference proteome</keyword>